<feature type="region of interest" description="Disordered" evidence="1">
    <location>
        <begin position="290"/>
        <end position="339"/>
    </location>
</feature>
<protein>
    <submittedName>
        <fullName evidence="2">Uncharacterized protein</fullName>
    </submittedName>
</protein>
<dbReference type="PANTHER" id="PTHR39610">
    <property type="entry name" value="BZIP DOMAIN-CONTAINING PROTEIN-RELATED"/>
    <property type="match status" value="1"/>
</dbReference>
<name>R7YPT4_CONA1</name>
<evidence type="ECO:0000313" key="3">
    <source>
        <dbReference type="Proteomes" id="UP000016924"/>
    </source>
</evidence>
<sequence>MAQGSSPASPSTHSPSHSLAAAAALNAGIHNEEARRSPGSSARNPSFDNARRRSSIRMNLHLNDPGVPGPGELQMSPGLRHSMTWGGSPRHERTPSLGELHQELESEQEGQVVRYSSASLAASPKPAVTGPIANNGSQNRLLSMIRAQQAQIAALQSSQPSSSAAVVDDSTPTSERSLSFPSHAPHPATAHPTTTVPIPRTRSPAPYAPSRNPSQQHTSISRTSSHASNSPALHPLHPHSSHGGEDFLLGLPAARDRDDAAYYQAETQSLVRENQMLKLRIRELERLVGEMNTASGGGGQGGAGGHDPGRSSNLVSAPVESSEGESGAGAEGREGGGGE</sequence>
<dbReference type="RefSeq" id="XP_007778968.1">
    <property type="nucleotide sequence ID" value="XM_007780778.1"/>
</dbReference>
<dbReference type="OrthoDB" id="5407781at2759"/>
<dbReference type="HOGENOM" id="CLU_053549_1_0_1"/>
<gene>
    <name evidence="2" type="ORF">W97_02879</name>
</gene>
<feature type="compositionally biased region" description="Low complexity" evidence="1">
    <location>
        <begin position="1"/>
        <end position="27"/>
    </location>
</feature>
<feature type="compositionally biased region" description="Low complexity" evidence="1">
    <location>
        <begin position="183"/>
        <end position="195"/>
    </location>
</feature>
<feature type="compositionally biased region" description="Gly residues" evidence="1">
    <location>
        <begin position="295"/>
        <end position="306"/>
    </location>
</feature>
<dbReference type="GeneID" id="19900190"/>
<organism evidence="2 3">
    <name type="scientific">Coniosporium apollinis (strain CBS 100218)</name>
    <name type="common">Rock-inhabiting black yeast</name>
    <dbReference type="NCBI Taxonomy" id="1168221"/>
    <lineage>
        <taxon>Eukaryota</taxon>
        <taxon>Fungi</taxon>
        <taxon>Dikarya</taxon>
        <taxon>Ascomycota</taxon>
        <taxon>Pezizomycotina</taxon>
        <taxon>Dothideomycetes</taxon>
        <taxon>Dothideomycetes incertae sedis</taxon>
        <taxon>Coniosporium</taxon>
    </lineage>
</organism>
<dbReference type="eggNOG" id="ENOG502S92C">
    <property type="taxonomic scope" value="Eukaryota"/>
</dbReference>
<feature type="region of interest" description="Disordered" evidence="1">
    <location>
        <begin position="155"/>
        <end position="249"/>
    </location>
</feature>
<feature type="compositionally biased region" description="Polar residues" evidence="1">
    <location>
        <begin position="38"/>
        <end position="47"/>
    </location>
</feature>
<keyword evidence="3" id="KW-1185">Reference proteome</keyword>
<feature type="compositionally biased region" description="Low complexity" evidence="1">
    <location>
        <begin position="155"/>
        <end position="165"/>
    </location>
</feature>
<dbReference type="PANTHER" id="PTHR39610:SF2">
    <property type="entry name" value="BZIP DOMAIN-CONTAINING PROTEIN"/>
    <property type="match status" value="1"/>
</dbReference>
<feature type="compositionally biased region" description="Polar residues" evidence="1">
    <location>
        <begin position="211"/>
        <end position="231"/>
    </location>
</feature>
<feature type="region of interest" description="Disordered" evidence="1">
    <location>
        <begin position="1"/>
        <end position="134"/>
    </location>
</feature>
<dbReference type="OMA" id="IFATADP"/>
<proteinExistence type="predicted"/>
<dbReference type="AlphaFoldDB" id="R7YPT4"/>
<accession>R7YPT4</accession>
<feature type="compositionally biased region" description="Basic and acidic residues" evidence="1">
    <location>
        <begin position="89"/>
        <end position="104"/>
    </location>
</feature>
<dbReference type="EMBL" id="JH767564">
    <property type="protein sequence ID" value="EON63651.1"/>
    <property type="molecule type" value="Genomic_DNA"/>
</dbReference>
<dbReference type="Proteomes" id="UP000016924">
    <property type="component" value="Unassembled WGS sequence"/>
</dbReference>
<evidence type="ECO:0000256" key="1">
    <source>
        <dbReference type="SAM" id="MobiDB-lite"/>
    </source>
</evidence>
<reference evidence="3" key="1">
    <citation type="submission" date="2012-06" db="EMBL/GenBank/DDBJ databases">
        <title>The genome sequence of Coniosporium apollinis CBS 100218.</title>
        <authorList>
            <consortium name="The Broad Institute Genome Sequencing Platform"/>
            <person name="Cuomo C."/>
            <person name="Gorbushina A."/>
            <person name="Noack S."/>
            <person name="Walker B."/>
            <person name="Young S.K."/>
            <person name="Zeng Q."/>
            <person name="Gargeya S."/>
            <person name="Fitzgerald M."/>
            <person name="Haas B."/>
            <person name="Abouelleil A."/>
            <person name="Alvarado L."/>
            <person name="Arachchi H.M."/>
            <person name="Berlin A.M."/>
            <person name="Chapman S.B."/>
            <person name="Goldberg J."/>
            <person name="Griggs A."/>
            <person name="Gujja S."/>
            <person name="Hansen M."/>
            <person name="Howarth C."/>
            <person name="Imamovic A."/>
            <person name="Larimer J."/>
            <person name="McCowan C."/>
            <person name="Montmayeur A."/>
            <person name="Murphy C."/>
            <person name="Neiman D."/>
            <person name="Pearson M."/>
            <person name="Priest M."/>
            <person name="Roberts A."/>
            <person name="Saif S."/>
            <person name="Shea T."/>
            <person name="Sisk P."/>
            <person name="Sykes S."/>
            <person name="Wortman J."/>
            <person name="Nusbaum C."/>
            <person name="Birren B."/>
        </authorList>
    </citation>
    <scope>NUCLEOTIDE SEQUENCE [LARGE SCALE GENOMIC DNA]</scope>
    <source>
        <strain evidence="3">CBS 100218</strain>
    </source>
</reference>
<feature type="compositionally biased region" description="Low complexity" evidence="1">
    <location>
        <begin position="116"/>
        <end position="127"/>
    </location>
</feature>
<feature type="compositionally biased region" description="Polar residues" evidence="1">
    <location>
        <begin position="170"/>
        <end position="180"/>
    </location>
</feature>
<evidence type="ECO:0000313" key="2">
    <source>
        <dbReference type="EMBL" id="EON63651.1"/>
    </source>
</evidence>